<reference evidence="5" key="1">
    <citation type="submission" date="2015-11" db="EMBL/GenBank/DDBJ databases">
        <authorList>
            <person name="Varghese N."/>
        </authorList>
    </citation>
    <scope>NUCLEOTIDE SEQUENCE [LARGE SCALE GENOMIC DNA]</scope>
    <source>
        <strain evidence="5">DSM 45899</strain>
    </source>
</reference>
<dbReference type="GO" id="GO:0016810">
    <property type="term" value="F:hydrolase activity, acting on carbon-nitrogen (but not peptide) bonds"/>
    <property type="evidence" value="ECO:0007669"/>
    <property type="project" value="InterPro"/>
</dbReference>
<protein>
    <submittedName>
        <fullName evidence="4">Cytosine/adenosine deaminase</fullName>
    </submittedName>
</protein>
<accession>A0A0S4QI30</accession>
<name>A0A0S4QI30_9ACTN</name>
<dbReference type="InterPro" id="IPR011059">
    <property type="entry name" value="Metal-dep_hydrolase_composite"/>
</dbReference>
<dbReference type="AlphaFoldDB" id="A0A0S4QI30"/>
<dbReference type="Gene3D" id="2.30.40.10">
    <property type="entry name" value="Urease, subunit C, domain 1"/>
    <property type="match status" value="1"/>
</dbReference>
<evidence type="ECO:0000259" key="3">
    <source>
        <dbReference type="Pfam" id="PF01979"/>
    </source>
</evidence>
<feature type="domain" description="Amidohydrolase-related" evidence="3">
    <location>
        <begin position="84"/>
        <end position="445"/>
    </location>
</feature>
<dbReference type="SUPFAM" id="SSF51338">
    <property type="entry name" value="Composite domain of metallo-dependent hydrolases"/>
    <property type="match status" value="1"/>
</dbReference>
<dbReference type="Proteomes" id="UP000198802">
    <property type="component" value="Unassembled WGS sequence"/>
</dbReference>
<dbReference type="Gene3D" id="3.20.20.140">
    <property type="entry name" value="Metal-dependent hydrolases"/>
    <property type="match status" value="1"/>
</dbReference>
<dbReference type="CDD" id="cd01298">
    <property type="entry name" value="ATZ_TRZ_like"/>
    <property type="match status" value="1"/>
</dbReference>
<organism evidence="4 5">
    <name type="scientific">Parafrankia irregularis</name>
    <dbReference type="NCBI Taxonomy" id="795642"/>
    <lineage>
        <taxon>Bacteria</taxon>
        <taxon>Bacillati</taxon>
        <taxon>Actinomycetota</taxon>
        <taxon>Actinomycetes</taxon>
        <taxon>Frankiales</taxon>
        <taxon>Frankiaceae</taxon>
        <taxon>Parafrankia</taxon>
    </lineage>
</organism>
<dbReference type="InterPro" id="IPR050287">
    <property type="entry name" value="MTA/SAH_deaminase"/>
</dbReference>
<dbReference type="PANTHER" id="PTHR43794">
    <property type="entry name" value="AMINOHYDROLASE SSNA-RELATED"/>
    <property type="match status" value="1"/>
</dbReference>
<dbReference type="GO" id="GO:0046872">
    <property type="term" value="F:metal ion binding"/>
    <property type="evidence" value="ECO:0007669"/>
    <property type="project" value="UniProtKB-KW"/>
</dbReference>
<dbReference type="PANTHER" id="PTHR43794:SF11">
    <property type="entry name" value="AMIDOHYDROLASE-RELATED DOMAIN-CONTAINING PROTEIN"/>
    <property type="match status" value="1"/>
</dbReference>
<evidence type="ECO:0000256" key="1">
    <source>
        <dbReference type="ARBA" id="ARBA00022801"/>
    </source>
</evidence>
<evidence type="ECO:0000313" key="4">
    <source>
        <dbReference type="EMBL" id="CUU54783.1"/>
    </source>
</evidence>
<sequence length="485" mass="51781">MPPEDLSPADSPPDSVPAAAPAGAPVPVDTIIAGAVVVTMDDDRRVLRDGAVAIAGDTIAAVGPTAEILAGYRAAETVDGRRFVLTPGLVNTHIHITGEPLTRGYVPDDTPFEENVFAWLCPLYAAYNEPEERLSGQLAALEMLRSGTTSFLEAGTIRFLDAVVDGLAETGIRGRVGRWTWDLPPEPDVYRQNTDDAIKGLVDELDRFASAADGRIAAWPILVGHNTCSDELWQAAAGLARERGTGLSFHMSPAEVDPAYFLATYGRRPMEHLADLGVLGDNVILTHAVHVDDAEIDLLARTGTSVAHCPTTALKVSYGVTRIGRFPEMAARGVNVAIGTDGNNASNYSDLMRATYLVAGLFKDGRQDPTMFPAEEAFAMATVGGARGLGLADEIGVLAPGRRADLVAHDTDRPEWRPLLNVANQLVWSADGRGVHSVWVDGRRVVENYHHTVIDEEALYAAAQAAGEAITARSGLPAKSRWTLV</sequence>
<feature type="compositionally biased region" description="Pro residues" evidence="2">
    <location>
        <begin position="1"/>
        <end position="15"/>
    </location>
</feature>
<evidence type="ECO:0000256" key="2">
    <source>
        <dbReference type="SAM" id="MobiDB-lite"/>
    </source>
</evidence>
<dbReference type="SUPFAM" id="SSF51556">
    <property type="entry name" value="Metallo-dependent hydrolases"/>
    <property type="match status" value="1"/>
</dbReference>
<dbReference type="Pfam" id="PF01979">
    <property type="entry name" value="Amidohydro_1"/>
    <property type="match status" value="1"/>
</dbReference>
<evidence type="ECO:0000313" key="5">
    <source>
        <dbReference type="Proteomes" id="UP000198802"/>
    </source>
</evidence>
<dbReference type="EMBL" id="FAOZ01000003">
    <property type="protein sequence ID" value="CUU54783.1"/>
    <property type="molecule type" value="Genomic_DNA"/>
</dbReference>
<keyword evidence="5" id="KW-1185">Reference proteome</keyword>
<dbReference type="InterPro" id="IPR006680">
    <property type="entry name" value="Amidohydro-rel"/>
</dbReference>
<gene>
    <name evidence="4" type="ORF">Ga0074812_103273</name>
</gene>
<feature type="region of interest" description="Disordered" evidence="2">
    <location>
        <begin position="1"/>
        <end position="23"/>
    </location>
</feature>
<dbReference type="InterPro" id="IPR032466">
    <property type="entry name" value="Metal_Hydrolase"/>
</dbReference>
<proteinExistence type="predicted"/>
<keyword evidence="1" id="KW-0378">Hydrolase</keyword>